<reference evidence="1" key="2">
    <citation type="journal article" date="2022" name="New Phytol.">
        <title>Evolutionary transition to the ectomycorrhizal habit in the genomes of a hyperdiverse lineage of mushroom-forming fungi.</title>
        <authorList>
            <person name="Looney B."/>
            <person name="Miyauchi S."/>
            <person name="Morin E."/>
            <person name="Drula E."/>
            <person name="Courty P.E."/>
            <person name="Kohler A."/>
            <person name="Kuo A."/>
            <person name="LaButti K."/>
            <person name="Pangilinan J."/>
            <person name="Lipzen A."/>
            <person name="Riley R."/>
            <person name="Andreopoulos W."/>
            <person name="He G."/>
            <person name="Johnson J."/>
            <person name="Nolan M."/>
            <person name="Tritt A."/>
            <person name="Barry K.W."/>
            <person name="Grigoriev I.V."/>
            <person name="Nagy L.G."/>
            <person name="Hibbett D."/>
            <person name="Henrissat B."/>
            <person name="Matheny P.B."/>
            <person name="Labbe J."/>
            <person name="Martin F.M."/>
        </authorList>
    </citation>
    <scope>NUCLEOTIDE SEQUENCE</scope>
    <source>
        <strain evidence="1">FP105234-sp</strain>
    </source>
</reference>
<keyword evidence="2" id="KW-1185">Reference proteome</keyword>
<reference evidence="1" key="1">
    <citation type="submission" date="2021-02" db="EMBL/GenBank/DDBJ databases">
        <authorList>
            <consortium name="DOE Joint Genome Institute"/>
            <person name="Ahrendt S."/>
            <person name="Looney B.P."/>
            <person name="Miyauchi S."/>
            <person name="Morin E."/>
            <person name="Drula E."/>
            <person name="Courty P.E."/>
            <person name="Chicoki N."/>
            <person name="Fauchery L."/>
            <person name="Kohler A."/>
            <person name="Kuo A."/>
            <person name="Labutti K."/>
            <person name="Pangilinan J."/>
            <person name="Lipzen A."/>
            <person name="Riley R."/>
            <person name="Andreopoulos W."/>
            <person name="He G."/>
            <person name="Johnson J."/>
            <person name="Barry K.W."/>
            <person name="Grigoriev I.V."/>
            <person name="Nagy L."/>
            <person name="Hibbett D."/>
            <person name="Henrissat B."/>
            <person name="Matheny P.B."/>
            <person name="Labbe J."/>
            <person name="Martin F."/>
        </authorList>
    </citation>
    <scope>NUCLEOTIDE SEQUENCE</scope>
    <source>
        <strain evidence="1">FP105234-sp</strain>
    </source>
</reference>
<evidence type="ECO:0000313" key="1">
    <source>
        <dbReference type="EMBL" id="KAI0044221.1"/>
    </source>
</evidence>
<organism evidence="1 2">
    <name type="scientific">Auriscalpium vulgare</name>
    <dbReference type="NCBI Taxonomy" id="40419"/>
    <lineage>
        <taxon>Eukaryota</taxon>
        <taxon>Fungi</taxon>
        <taxon>Dikarya</taxon>
        <taxon>Basidiomycota</taxon>
        <taxon>Agaricomycotina</taxon>
        <taxon>Agaricomycetes</taxon>
        <taxon>Russulales</taxon>
        <taxon>Auriscalpiaceae</taxon>
        <taxon>Auriscalpium</taxon>
    </lineage>
</organism>
<dbReference type="EMBL" id="MU275990">
    <property type="protein sequence ID" value="KAI0044221.1"/>
    <property type="molecule type" value="Genomic_DNA"/>
</dbReference>
<comment type="caution">
    <text evidence="1">The sequence shown here is derived from an EMBL/GenBank/DDBJ whole genome shotgun (WGS) entry which is preliminary data.</text>
</comment>
<sequence length="293" mass="32274">MAYSDNTGGFTRPRWLEDRQDLTIVKCRELLDEVTAPLHYRIEALQRDAAQQREQFSRLESRLEEFMNAFFAPSIEDDDDSDSASNVDAKPGPHASEQRQVTGDHTPPLLAPPFPSHSRPTSTQQKGLLSALPNTPYKVRQLMTPEQPAQERNDGGDTDSSPTYHPPQTPPWSTVTAHGRRLYMAGSTPGPRRRTRTLSNNPPTPATPTPTDGDGSLFSTSPLYQPVSFPIPTFPIPTTAPRLPPLSQPRSPRSAGGTSGLDSLKVGNKRGMEDLEGEGTTAEPRSSQRRRLE</sequence>
<evidence type="ECO:0000313" key="2">
    <source>
        <dbReference type="Proteomes" id="UP000814033"/>
    </source>
</evidence>
<proteinExistence type="predicted"/>
<accession>A0ACB8RKQ0</accession>
<protein>
    <submittedName>
        <fullName evidence="1">Uncharacterized protein</fullName>
    </submittedName>
</protein>
<gene>
    <name evidence="1" type="ORF">FA95DRAFT_1562478</name>
</gene>
<name>A0ACB8RKQ0_9AGAM</name>
<dbReference type="Proteomes" id="UP000814033">
    <property type="component" value="Unassembled WGS sequence"/>
</dbReference>